<gene>
    <name evidence="11" type="primary">Contig18411.g19556</name>
    <name evidence="11" type="ORF">STYLEM_19590</name>
</gene>
<dbReference type="Pfam" id="PF00488">
    <property type="entry name" value="MutS_V"/>
    <property type="match status" value="1"/>
</dbReference>
<dbReference type="Pfam" id="PF01624">
    <property type="entry name" value="MutS_I"/>
    <property type="match status" value="1"/>
</dbReference>
<evidence type="ECO:0000256" key="4">
    <source>
        <dbReference type="ARBA" id="ARBA00022840"/>
    </source>
</evidence>
<dbReference type="InterPro" id="IPR007695">
    <property type="entry name" value="DNA_mismatch_repair_MutS-lik_N"/>
</dbReference>
<dbReference type="InterPro" id="IPR045076">
    <property type="entry name" value="MutS"/>
</dbReference>
<dbReference type="PROSITE" id="PS00486">
    <property type="entry name" value="DNA_MISMATCH_REPAIR_2"/>
    <property type="match status" value="1"/>
</dbReference>
<feature type="compositionally biased region" description="Basic residues" evidence="9">
    <location>
        <begin position="24"/>
        <end position="33"/>
    </location>
</feature>
<dbReference type="PANTHER" id="PTHR11361">
    <property type="entry name" value="DNA MISMATCH REPAIR PROTEIN MUTS FAMILY MEMBER"/>
    <property type="match status" value="1"/>
</dbReference>
<evidence type="ECO:0000256" key="3">
    <source>
        <dbReference type="ARBA" id="ARBA00022763"/>
    </source>
</evidence>
<feature type="compositionally biased region" description="Basic residues" evidence="9">
    <location>
        <begin position="228"/>
        <end position="237"/>
    </location>
</feature>
<feature type="region of interest" description="Disordered" evidence="9">
    <location>
        <begin position="1"/>
        <end position="282"/>
    </location>
</feature>
<dbReference type="InParanoid" id="A0A078BB24"/>
<comment type="function">
    <text evidence="6 7">Component of the post-replicative DNA mismatch repair system (MMR).</text>
</comment>
<dbReference type="GO" id="GO:0005524">
    <property type="term" value="F:ATP binding"/>
    <property type="evidence" value="ECO:0007669"/>
    <property type="project" value="UniProtKB-UniRule"/>
</dbReference>
<feature type="domain" description="DNA mismatch repair proteins mutS family" evidence="10">
    <location>
        <begin position="1070"/>
        <end position="1086"/>
    </location>
</feature>
<evidence type="ECO:0000313" key="12">
    <source>
        <dbReference type="Proteomes" id="UP000039865"/>
    </source>
</evidence>
<evidence type="ECO:0000256" key="8">
    <source>
        <dbReference type="SAM" id="Coils"/>
    </source>
</evidence>
<organism evidence="11 12">
    <name type="scientific">Stylonychia lemnae</name>
    <name type="common">Ciliate</name>
    <dbReference type="NCBI Taxonomy" id="5949"/>
    <lineage>
        <taxon>Eukaryota</taxon>
        <taxon>Sar</taxon>
        <taxon>Alveolata</taxon>
        <taxon>Ciliophora</taxon>
        <taxon>Intramacronucleata</taxon>
        <taxon>Spirotrichea</taxon>
        <taxon>Stichotrichia</taxon>
        <taxon>Sporadotrichida</taxon>
        <taxon>Oxytrichidae</taxon>
        <taxon>Stylonychinae</taxon>
        <taxon>Stylonychia</taxon>
    </lineage>
</organism>
<evidence type="ECO:0000256" key="1">
    <source>
        <dbReference type="ARBA" id="ARBA00006271"/>
    </source>
</evidence>
<dbReference type="InterPro" id="IPR016151">
    <property type="entry name" value="DNA_mismatch_repair_MutS_N"/>
</dbReference>
<dbReference type="GO" id="GO:0030983">
    <property type="term" value="F:mismatched DNA binding"/>
    <property type="evidence" value="ECO:0007669"/>
    <property type="project" value="UniProtKB-UniRule"/>
</dbReference>
<evidence type="ECO:0000313" key="11">
    <source>
        <dbReference type="EMBL" id="CDW90447.1"/>
    </source>
</evidence>
<dbReference type="SUPFAM" id="SSF52540">
    <property type="entry name" value="P-loop containing nucleoside triphosphate hydrolases"/>
    <property type="match status" value="1"/>
</dbReference>
<dbReference type="OMA" id="IKNICHP"/>
<dbReference type="InterPro" id="IPR036678">
    <property type="entry name" value="MutS_con_dom_sf"/>
</dbReference>
<dbReference type="Pfam" id="PF05188">
    <property type="entry name" value="MutS_II"/>
    <property type="match status" value="1"/>
</dbReference>
<name>A0A078BB24_STYLE</name>
<keyword evidence="3 6" id="KW-0227">DNA damage</keyword>
<comment type="similarity">
    <text evidence="1 6 7">Belongs to the DNA mismatch repair MutS family.</text>
</comment>
<evidence type="ECO:0000256" key="6">
    <source>
        <dbReference type="PIRNR" id="PIRNR037677"/>
    </source>
</evidence>
<feature type="compositionally biased region" description="Acidic residues" evidence="9">
    <location>
        <begin position="167"/>
        <end position="177"/>
    </location>
</feature>
<dbReference type="SMART" id="SM00534">
    <property type="entry name" value="MUTSac"/>
    <property type="match status" value="1"/>
</dbReference>
<evidence type="ECO:0000256" key="5">
    <source>
        <dbReference type="ARBA" id="ARBA00023125"/>
    </source>
</evidence>
<feature type="compositionally biased region" description="Polar residues" evidence="9">
    <location>
        <begin position="95"/>
        <end position="109"/>
    </location>
</feature>
<feature type="compositionally biased region" description="Acidic residues" evidence="9">
    <location>
        <begin position="199"/>
        <end position="210"/>
    </location>
</feature>
<feature type="compositionally biased region" description="Low complexity" evidence="9">
    <location>
        <begin position="188"/>
        <end position="197"/>
    </location>
</feature>
<dbReference type="Gene3D" id="3.40.50.300">
    <property type="entry name" value="P-loop containing nucleotide triphosphate hydrolases"/>
    <property type="match status" value="1"/>
</dbReference>
<feature type="compositionally biased region" description="Basic residues" evidence="9">
    <location>
        <begin position="132"/>
        <end position="142"/>
    </location>
</feature>
<dbReference type="Proteomes" id="UP000039865">
    <property type="component" value="Unassembled WGS sequence"/>
</dbReference>
<dbReference type="InterPro" id="IPR007696">
    <property type="entry name" value="DNA_mismatch_repair_MutS_core"/>
</dbReference>
<keyword evidence="2 6" id="KW-0547">Nucleotide-binding</keyword>
<dbReference type="GO" id="GO:0032301">
    <property type="term" value="C:MutSalpha complex"/>
    <property type="evidence" value="ECO:0007669"/>
    <property type="project" value="TreeGrafter"/>
</dbReference>
<keyword evidence="8" id="KW-0175">Coiled coil</keyword>
<dbReference type="SUPFAM" id="SSF53150">
    <property type="entry name" value="DNA repair protein MutS, domain II"/>
    <property type="match status" value="1"/>
</dbReference>
<feature type="compositionally biased region" description="Basic and acidic residues" evidence="9">
    <location>
        <begin position="34"/>
        <end position="43"/>
    </location>
</feature>
<dbReference type="Gene3D" id="1.10.1420.10">
    <property type="match status" value="2"/>
</dbReference>
<keyword evidence="12" id="KW-1185">Reference proteome</keyword>
<dbReference type="SUPFAM" id="SSF48334">
    <property type="entry name" value="DNA repair protein MutS, domain III"/>
    <property type="match status" value="1"/>
</dbReference>
<evidence type="ECO:0000256" key="9">
    <source>
        <dbReference type="SAM" id="MobiDB-lite"/>
    </source>
</evidence>
<accession>A0A078BB24</accession>
<dbReference type="PANTHER" id="PTHR11361:SF148">
    <property type="entry name" value="DNA MISMATCH REPAIR PROTEIN MSH6"/>
    <property type="match status" value="1"/>
</dbReference>
<reference evidence="11 12" key="1">
    <citation type="submission" date="2014-06" db="EMBL/GenBank/DDBJ databases">
        <authorList>
            <person name="Swart Estienne"/>
        </authorList>
    </citation>
    <scope>NUCLEOTIDE SEQUENCE [LARGE SCALE GENOMIC DNA]</scope>
    <source>
        <strain evidence="11 12">130c</strain>
    </source>
</reference>
<dbReference type="InterPro" id="IPR017261">
    <property type="entry name" value="DNA_mismatch_repair_MutS/MSH"/>
</dbReference>
<dbReference type="SMART" id="SM00533">
    <property type="entry name" value="MUTSd"/>
    <property type="match status" value="1"/>
</dbReference>
<feature type="compositionally biased region" description="Basic and acidic residues" evidence="9">
    <location>
        <begin position="251"/>
        <end position="266"/>
    </location>
</feature>
<dbReference type="AlphaFoldDB" id="A0A078BB24"/>
<protein>
    <recommendedName>
        <fullName evidence="6">DNA mismatch repair protein</fullName>
    </recommendedName>
</protein>
<feature type="compositionally biased region" description="Low complexity" evidence="9">
    <location>
        <begin position="121"/>
        <end position="131"/>
    </location>
</feature>
<proteinExistence type="inferred from homology"/>
<dbReference type="SUPFAM" id="SSF55271">
    <property type="entry name" value="DNA repair protein MutS, domain I"/>
    <property type="match status" value="1"/>
</dbReference>
<dbReference type="OrthoDB" id="10252754at2759"/>
<dbReference type="EMBL" id="CCKQ01018477">
    <property type="protein sequence ID" value="CDW90447.1"/>
    <property type="molecule type" value="Genomic_DNA"/>
</dbReference>
<evidence type="ECO:0000259" key="10">
    <source>
        <dbReference type="PROSITE" id="PS00486"/>
    </source>
</evidence>
<dbReference type="GO" id="GO:0140664">
    <property type="term" value="F:ATP-dependent DNA damage sensor activity"/>
    <property type="evidence" value="ECO:0007669"/>
    <property type="project" value="InterPro"/>
</dbReference>
<dbReference type="InterPro" id="IPR000432">
    <property type="entry name" value="DNA_mismatch_repair_MutS_C"/>
</dbReference>
<dbReference type="Gene3D" id="3.40.1170.10">
    <property type="entry name" value="DNA repair protein MutS, domain I"/>
    <property type="match status" value="1"/>
</dbReference>
<dbReference type="InterPro" id="IPR027417">
    <property type="entry name" value="P-loop_NTPase"/>
</dbReference>
<evidence type="ECO:0000256" key="7">
    <source>
        <dbReference type="RuleBase" id="RU003756"/>
    </source>
</evidence>
<sequence length="1198" mass="138279">MKTRRSQASGFKASGKQEEESKSIKKVQSNKKRTFSELKKEQPDESASYHSQRPSKHPQEQGKSQSRTNKRIKRNTEDEEKVIQNVLNDKKTKQENSQPQIQKVKNSPSKSHRQSTKTPVNKSSQKQQNSKKANKNSHKRNRINVTKSGNKKKENFDSDQDFNSSSENDDESDEESEFQVSKDDKSISEQSEASIISLDNEESFESDADSFSDKRGRRRPSKSQSTRNKPRNARAKQKNTNSRMSKINIKNQEDEDKKESDIKINIKNENSQEIEEEKQSLSNPQRNMYDLVDQVGGGPWFTQKEYVRDNEGRRPDDPNYDPSTLFVPEWGEWFILYYQDSLVCSKILDLCIPPRQLQKMIGFHQSHLKENIEKLVQHGLKVAIAEQTETSKQMTKRISNAGDSAENDLKVVRREVAQIYSKGTFYKIEGGIDYDTKYVLSYYQDQKNRFGFCYFDVSTLKFYIGSFEDDFTLKTFRTLCLQIRPTETIIPSNMKDKNESIMILKNSPAPPSFSYISMKDLHEDDKIIEKLSKYFGEDQETWPVIVKNLIQGQGEMNHLAVTAFGLSIVYLEQLLQAETIIPVADYYTQDEHQQEILKSGNMVIDAQAIEHLELLEVPGRTSNHNEGSFFNFLAKGCATSFGKRLLKRWVVGPLKDADKINQRLDAVTDLVREQVVRDRLQAKLKKIPDVERLLSRIYTYSAKQTVKAIYIDNQVLTRLDEFYSLIEILSQLKEIISDIFDKDVVKCLKSQRLRALAISSQDEKNEEEEEAIFPDFEPILNEFQDMIQWKSIGKKKIPEPVSGLDENFDKANNRVEKVKGKIDDYIQIPRKDLKSQNINYTMGSSRFRYEIDVPEEIVKKVPDHYINTSNAKGKRRYQTDELRQLIEQLEEAEEQFKDALVPFLRDMFKKFYNYRSIFTRVVQCIAELDCLCALAIISSFEDYGPMCRPEIIEDNDGEPYIELIDMRHPCVQEQMAKSALFSYNQPKKFVPNDCVMGNLKAMNNKNPNIILITGPNMGGCYVPALSCKMTIVDRVFTRIGASDRILENKSTFFVELEETKTIVEQATKNSLVIMDELGRGTSTFDGYSIAHSVLSFLANKVKCRTLFTTHYHMLVDDFVHIQDKVGLYHMKCDYKQNEQKVSFLYKFVPGVAPQSFGIYVAKLAGINDKVLEVAKVKSDQFNTKIDQLTKKVREIRQQ</sequence>
<dbReference type="InterPro" id="IPR007861">
    <property type="entry name" value="DNA_mismatch_repair_MutS_clamp"/>
</dbReference>
<dbReference type="Pfam" id="PF05192">
    <property type="entry name" value="MutS_III"/>
    <property type="match status" value="1"/>
</dbReference>
<evidence type="ECO:0000256" key="2">
    <source>
        <dbReference type="ARBA" id="ARBA00022741"/>
    </source>
</evidence>
<dbReference type="GO" id="GO:0006298">
    <property type="term" value="P:mismatch repair"/>
    <property type="evidence" value="ECO:0007669"/>
    <property type="project" value="InterPro"/>
</dbReference>
<dbReference type="InterPro" id="IPR007860">
    <property type="entry name" value="DNA_mmatch_repair_MutS_con_dom"/>
</dbReference>
<dbReference type="InterPro" id="IPR036187">
    <property type="entry name" value="DNA_mismatch_repair_MutS_sf"/>
</dbReference>
<dbReference type="FunCoup" id="A0A078BB24">
    <property type="interactions" value="440"/>
</dbReference>
<keyword evidence="4 6" id="KW-0067">ATP-binding</keyword>
<feature type="compositionally biased region" description="Polar residues" evidence="9">
    <location>
        <begin position="238"/>
        <end position="250"/>
    </location>
</feature>
<keyword evidence="5 6" id="KW-0238">DNA-binding</keyword>
<feature type="coiled-coil region" evidence="8">
    <location>
        <begin position="1171"/>
        <end position="1198"/>
    </location>
</feature>
<dbReference type="Gene3D" id="3.30.420.110">
    <property type="entry name" value="MutS, connector domain"/>
    <property type="match status" value="1"/>
</dbReference>
<dbReference type="PIRSF" id="PIRSF037677">
    <property type="entry name" value="DNA_mis_repair_Msh6"/>
    <property type="match status" value="1"/>
</dbReference>
<dbReference type="Pfam" id="PF05190">
    <property type="entry name" value="MutS_IV"/>
    <property type="match status" value="1"/>
</dbReference>
<keyword evidence="6 7" id="KW-0234">DNA repair</keyword>